<dbReference type="Proteomes" id="UP001597083">
    <property type="component" value="Unassembled WGS sequence"/>
</dbReference>
<protein>
    <submittedName>
        <fullName evidence="1">Uncharacterized protein</fullName>
    </submittedName>
</protein>
<evidence type="ECO:0000313" key="1">
    <source>
        <dbReference type="EMBL" id="MFD0853011.1"/>
    </source>
</evidence>
<dbReference type="EMBL" id="JBHTIR010001816">
    <property type="protein sequence ID" value="MFD0853011.1"/>
    <property type="molecule type" value="Genomic_DNA"/>
</dbReference>
<comment type="caution">
    <text evidence="1">The sequence shown here is derived from an EMBL/GenBank/DDBJ whole genome shotgun (WGS) entry which is preliminary data.</text>
</comment>
<keyword evidence="2" id="KW-1185">Reference proteome</keyword>
<evidence type="ECO:0000313" key="2">
    <source>
        <dbReference type="Proteomes" id="UP001597083"/>
    </source>
</evidence>
<name>A0ABW3CEN6_9ACTN</name>
<accession>A0ABW3CEN6</accession>
<gene>
    <name evidence="1" type="ORF">ACFQ07_12300</name>
</gene>
<feature type="non-terminal residue" evidence="1">
    <location>
        <position position="65"/>
    </location>
</feature>
<sequence>MTAAINEIFADEVVTHALVRDVTLPFGAGTLALITLDNGHDHTKPNTFGPNGLTELNAAVDAVAG</sequence>
<proteinExistence type="predicted"/>
<organism evidence="1 2">
    <name type="scientific">Actinomadura adrarensis</name>
    <dbReference type="NCBI Taxonomy" id="1819600"/>
    <lineage>
        <taxon>Bacteria</taxon>
        <taxon>Bacillati</taxon>
        <taxon>Actinomycetota</taxon>
        <taxon>Actinomycetes</taxon>
        <taxon>Streptosporangiales</taxon>
        <taxon>Thermomonosporaceae</taxon>
        <taxon>Actinomadura</taxon>
    </lineage>
</organism>
<reference evidence="2" key="1">
    <citation type="journal article" date="2019" name="Int. J. Syst. Evol. Microbiol.">
        <title>The Global Catalogue of Microorganisms (GCM) 10K type strain sequencing project: providing services to taxonomists for standard genome sequencing and annotation.</title>
        <authorList>
            <consortium name="The Broad Institute Genomics Platform"/>
            <consortium name="The Broad Institute Genome Sequencing Center for Infectious Disease"/>
            <person name="Wu L."/>
            <person name="Ma J."/>
        </authorList>
    </citation>
    <scope>NUCLEOTIDE SEQUENCE [LARGE SCALE GENOMIC DNA]</scope>
    <source>
        <strain evidence="2">JCM 31696</strain>
    </source>
</reference>